<feature type="region of interest" description="Disordered" evidence="1">
    <location>
        <begin position="665"/>
        <end position="684"/>
    </location>
</feature>
<feature type="compositionally biased region" description="Basic and acidic residues" evidence="1">
    <location>
        <begin position="764"/>
        <end position="777"/>
    </location>
</feature>
<organism evidence="3">
    <name type="scientific">Micromonas pusilla (strain CCMP1545)</name>
    <name type="common">Picoplanktonic green alga</name>
    <dbReference type="NCBI Taxonomy" id="564608"/>
    <lineage>
        <taxon>Eukaryota</taxon>
        <taxon>Viridiplantae</taxon>
        <taxon>Chlorophyta</taxon>
        <taxon>Mamiellophyceae</taxon>
        <taxon>Mamiellales</taxon>
        <taxon>Mamiellaceae</taxon>
        <taxon>Micromonas</taxon>
    </lineage>
</organism>
<dbReference type="GeneID" id="9682289"/>
<protein>
    <submittedName>
        <fullName evidence="2">Uncharacterized protein</fullName>
    </submittedName>
</protein>
<feature type="region of interest" description="Disordered" evidence="1">
    <location>
        <begin position="697"/>
        <end position="794"/>
    </location>
</feature>
<feature type="region of interest" description="Disordered" evidence="1">
    <location>
        <begin position="919"/>
        <end position="958"/>
    </location>
</feature>
<dbReference type="RefSeq" id="XP_003056850.1">
    <property type="nucleotide sequence ID" value="XM_003056804.1"/>
</dbReference>
<feature type="region of interest" description="Disordered" evidence="1">
    <location>
        <begin position="371"/>
        <end position="491"/>
    </location>
</feature>
<feature type="region of interest" description="Disordered" evidence="1">
    <location>
        <begin position="235"/>
        <end position="318"/>
    </location>
</feature>
<name>C1MLZ3_MICPC</name>
<proteinExistence type="predicted"/>
<feature type="compositionally biased region" description="Basic and acidic residues" evidence="1">
    <location>
        <begin position="520"/>
        <end position="537"/>
    </location>
</feature>
<sequence>MGGDATYRVVTDPSEGPKAFTIQTRVTSRGELAVIMMGVDCAERIMLHESVGFDLPEDAFVFKLGPGTAGVLDQLLAQGALKISRVIDLGHGGRPAPLCALTPGGAPQPAFEGAAGANAAHAAAATAATSAASSDAFFDALRMEEKQVSSMAGGDPRFGGSGGMPAQQQQQQQGFRGAPPGMRLGPPPPQTQSQSRTAPPPQTQSQSRTAPPPAAGGAAGLMAMLGVGGACGAGGGSPANPSPPVARHLMPRTTRGSAGGGSRIRGGGEGSADDGFFDASDGSRRSPASMTHSLHSSTGSLNEQRAPSPMGGGASGIFAGGRDPLAAFFGGAGAGSSPGPPPGMGPPMPGAGLMGALSGGNGGVMPARSPLGSAPPGTAPSGDDLLAMLGGGGGGGGGAPPMPPMPGGPGAMLSAADLEARAMARTSDRTSDKRKGKASKPTSGGTSGDDLMTMLSNGATSRLVSGPPVPPMPTSANYVATDRDDGVDDTLGGDGALGLGFLGITGIDDFDLPPAAGETGGEKKEKKEKESKKQKEKDKKKKDDKKKDEKPPAADEGEWPWSAGFEHREKERDAAAATADAETAAALREAVKTGADRLEPLVGKKSAYKTTSGLDAPLPEDNVGRRLLKKQGWTPLVDPATGVVVDEAPVPIPTLAGVPARAGLGSTARASTKPAAEDVDADDANNKQAKVMAMVGEAKGAASRPSSIGRGKSDASADSGGGSGSGASGLGLSYLGITGGSDDEDEWAEEEDEKTPKAAAAVEVKVDAKDETTRADPESWEDVASPTPTKPAKTTYTVDELKSFNVGCDAKPAGADLDVFDGADKVAAAAAEKARALEAKLEKEKKEKERAEKKEKEKADKAEKAAKARAEKEAKANAEKEAKDAAKAAVAKSRSTDSLDGPAIGGALGLGFLGIAAAETAADDDDDEETTAAAAKTPEPEPFAAERSPTPPPATPTGMTVRELAAALMAELRGLEDRVEVLGEEEGPLVALRLGAALEAIRDAPFKSI</sequence>
<feature type="compositionally biased region" description="Low complexity" evidence="1">
    <location>
        <begin position="191"/>
        <end position="209"/>
    </location>
</feature>
<dbReference type="OrthoDB" id="786951at2759"/>
<gene>
    <name evidence="2" type="ORF">MICPUCDRAFT_56321</name>
</gene>
<feature type="region of interest" description="Disordered" evidence="1">
    <location>
        <begin position="840"/>
        <end position="901"/>
    </location>
</feature>
<dbReference type="AlphaFoldDB" id="C1MLZ3"/>
<accession>C1MLZ3</accession>
<feature type="region of interest" description="Disordered" evidence="1">
    <location>
        <begin position="508"/>
        <end position="582"/>
    </location>
</feature>
<dbReference type="OMA" id="WNQDSEQ"/>
<feature type="compositionally biased region" description="Polar residues" evidence="1">
    <location>
        <begin position="286"/>
        <end position="305"/>
    </location>
</feature>
<feature type="compositionally biased region" description="Gly residues" evidence="1">
    <location>
        <begin position="389"/>
        <end position="399"/>
    </location>
</feature>
<feature type="compositionally biased region" description="Basic and acidic residues" evidence="1">
    <location>
        <begin position="840"/>
        <end position="886"/>
    </location>
</feature>
<evidence type="ECO:0000313" key="2">
    <source>
        <dbReference type="EMBL" id="EEH58495.1"/>
    </source>
</evidence>
<feature type="compositionally biased region" description="Acidic residues" evidence="1">
    <location>
        <begin position="921"/>
        <end position="930"/>
    </location>
</feature>
<feature type="compositionally biased region" description="Low complexity" evidence="1">
    <location>
        <begin position="164"/>
        <end position="184"/>
    </location>
</feature>
<feature type="compositionally biased region" description="Basic and acidic residues" evidence="1">
    <location>
        <begin position="418"/>
        <end position="433"/>
    </location>
</feature>
<feature type="compositionally biased region" description="Low complexity" evidence="1">
    <location>
        <begin position="931"/>
        <end position="946"/>
    </location>
</feature>
<evidence type="ECO:0000256" key="1">
    <source>
        <dbReference type="SAM" id="MobiDB-lite"/>
    </source>
</evidence>
<keyword evidence="3" id="KW-1185">Reference proteome</keyword>
<feature type="compositionally biased region" description="Acidic residues" evidence="1">
    <location>
        <begin position="741"/>
        <end position="753"/>
    </location>
</feature>
<feature type="compositionally biased region" description="Gly residues" evidence="1">
    <location>
        <begin position="257"/>
        <end position="270"/>
    </location>
</feature>
<feature type="region of interest" description="Disordered" evidence="1">
    <location>
        <begin position="147"/>
        <end position="218"/>
    </location>
</feature>
<dbReference type="KEGG" id="mpp:MICPUCDRAFT_56321"/>
<evidence type="ECO:0000313" key="3">
    <source>
        <dbReference type="Proteomes" id="UP000001876"/>
    </source>
</evidence>
<feature type="compositionally biased region" description="Gly residues" evidence="1">
    <location>
        <begin position="719"/>
        <end position="729"/>
    </location>
</feature>
<dbReference type="Proteomes" id="UP000001876">
    <property type="component" value="Unassembled WGS sequence"/>
</dbReference>
<dbReference type="EMBL" id="GG663737">
    <property type="protein sequence ID" value="EEH58495.1"/>
    <property type="molecule type" value="Genomic_DNA"/>
</dbReference>
<feature type="compositionally biased region" description="Polar residues" evidence="1">
    <location>
        <begin position="454"/>
        <end position="463"/>
    </location>
</feature>
<feature type="compositionally biased region" description="Basic and acidic residues" evidence="1">
    <location>
        <begin position="565"/>
        <end position="574"/>
    </location>
</feature>
<reference evidence="2 3" key="1">
    <citation type="journal article" date="2009" name="Science">
        <title>Green evolution and dynamic adaptations revealed by genomes of the marine picoeukaryotes Micromonas.</title>
        <authorList>
            <person name="Worden A.Z."/>
            <person name="Lee J.H."/>
            <person name="Mock T."/>
            <person name="Rouze P."/>
            <person name="Simmons M.P."/>
            <person name="Aerts A.L."/>
            <person name="Allen A.E."/>
            <person name="Cuvelier M.L."/>
            <person name="Derelle E."/>
            <person name="Everett M.V."/>
            <person name="Foulon E."/>
            <person name="Grimwood J."/>
            <person name="Gundlach H."/>
            <person name="Henrissat B."/>
            <person name="Napoli C."/>
            <person name="McDonald S.M."/>
            <person name="Parker M.S."/>
            <person name="Rombauts S."/>
            <person name="Salamov A."/>
            <person name="Von Dassow P."/>
            <person name="Badger J.H."/>
            <person name="Coutinho P.M."/>
            <person name="Demir E."/>
            <person name="Dubchak I."/>
            <person name="Gentemann C."/>
            <person name="Eikrem W."/>
            <person name="Gready J.E."/>
            <person name="John U."/>
            <person name="Lanier W."/>
            <person name="Lindquist E.A."/>
            <person name="Lucas S."/>
            <person name="Mayer K.F."/>
            <person name="Moreau H."/>
            <person name="Not F."/>
            <person name="Otillar R."/>
            <person name="Panaud O."/>
            <person name="Pangilinan J."/>
            <person name="Paulsen I."/>
            <person name="Piegu B."/>
            <person name="Poliakov A."/>
            <person name="Robbens S."/>
            <person name="Schmutz J."/>
            <person name="Toulza E."/>
            <person name="Wyss T."/>
            <person name="Zelensky A."/>
            <person name="Zhou K."/>
            <person name="Armbrust E.V."/>
            <person name="Bhattacharya D."/>
            <person name="Goodenough U.W."/>
            <person name="Van de Peer Y."/>
            <person name="Grigoriev I.V."/>
        </authorList>
    </citation>
    <scope>NUCLEOTIDE SEQUENCE [LARGE SCALE GENOMIC DNA]</scope>
    <source>
        <strain evidence="2 3">CCMP1545</strain>
    </source>
</reference>